<organism evidence="2">
    <name type="scientific">Rhizophora mucronata</name>
    <name type="common">Asiatic mangrove</name>
    <dbReference type="NCBI Taxonomy" id="61149"/>
    <lineage>
        <taxon>Eukaryota</taxon>
        <taxon>Viridiplantae</taxon>
        <taxon>Streptophyta</taxon>
        <taxon>Embryophyta</taxon>
        <taxon>Tracheophyta</taxon>
        <taxon>Spermatophyta</taxon>
        <taxon>Magnoliopsida</taxon>
        <taxon>eudicotyledons</taxon>
        <taxon>Gunneridae</taxon>
        <taxon>Pentapetalae</taxon>
        <taxon>rosids</taxon>
        <taxon>fabids</taxon>
        <taxon>Malpighiales</taxon>
        <taxon>Rhizophoraceae</taxon>
        <taxon>Rhizophora</taxon>
    </lineage>
</organism>
<sequence>MYLLVYEERLDTESIQLYQSRNRTEKVSTNRKSKRKVLLLLFRCMAWVSSLLPSSTLFVASTACRKILRDILTEM</sequence>
<accession>A0A2P2NCU5</accession>
<proteinExistence type="predicted"/>
<keyword evidence="1" id="KW-0472">Membrane</keyword>
<protein>
    <submittedName>
        <fullName evidence="2">Uncharacterized protein</fullName>
    </submittedName>
</protein>
<dbReference type="EMBL" id="GGEC01059812">
    <property type="protein sequence ID" value="MBX40296.1"/>
    <property type="molecule type" value="Transcribed_RNA"/>
</dbReference>
<feature type="transmembrane region" description="Helical" evidence="1">
    <location>
        <begin position="37"/>
        <end position="60"/>
    </location>
</feature>
<dbReference type="AlphaFoldDB" id="A0A2P2NCU5"/>
<keyword evidence="1" id="KW-1133">Transmembrane helix</keyword>
<evidence type="ECO:0000313" key="2">
    <source>
        <dbReference type="EMBL" id="MBX40296.1"/>
    </source>
</evidence>
<name>A0A2P2NCU5_RHIMU</name>
<keyword evidence="1" id="KW-0812">Transmembrane</keyword>
<reference evidence="2" key="1">
    <citation type="submission" date="2018-02" db="EMBL/GenBank/DDBJ databases">
        <title>Rhizophora mucronata_Transcriptome.</title>
        <authorList>
            <person name="Meera S.P."/>
            <person name="Sreeshan A."/>
            <person name="Augustine A."/>
        </authorList>
    </citation>
    <scope>NUCLEOTIDE SEQUENCE</scope>
    <source>
        <tissue evidence="2">Leaf</tissue>
    </source>
</reference>
<evidence type="ECO:0000256" key="1">
    <source>
        <dbReference type="SAM" id="Phobius"/>
    </source>
</evidence>